<evidence type="ECO:0000256" key="1">
    <source>
        <dbReference type="SAM" id="Phobius"/>
    </source>
</evidence>
<gene>
    <name evidence="3" type="ORF">GCM10022242_30710</name>
</gene>
<sequence length="141" mass="15382">MRVSEVTGSPSPARPDLPRLGPRTWWVYLALAQPKTLAELAAEAGIVEDSVRTHLRKLERAELVARVVAPDADTQWHRIVELDTPTVYGLVGRVRRARLKRPRSDALPEYPRPFPAVAVALAGLAGVLATAVVVLVLVLGR</sequence>
<feature type="domain" description="HTH arsR-type" evidence="2">
    <location>
        <begin position="29"/>
        <end position="64"/>
    </location>
</feature>
<dbReference type="Proteomes" id="UP001501821">
    <property type="component" value="Unassembled WGS sequence"/>
</dbReference>
<evidence type="ECO:0000259" key="2">
    <source>
        <dbReference type="Pfam" id="PF01022"/>
    </source>
</evidence>
<protein>
    <recommendedName>
        <fullName evidence="2">HTH arsR-type domain-containing protein</fullName>
    </recommendedName>
</protein>
<proteinExistence type="predicted"/>
<comment type="caution">
    <text evidence="3">The sequence shown here is derived from an EMBL/GenBank/DDBJ whole genome shotgun (WGS) entry which is preliminary data.</text>
</comment>
<name>A0ABP7IUW0_9ACTN</name>
<keyword evidence="4" id="KW-1185">Reference proteome</keyword>
<evidence type="ECO:0000313" key="3">
    <source>
        <dbReference type="EMBL" id="GAA3827311.1"/>
    </source>
</evidence>
<keyword evidence="1" id="KW-0472">Membrane</keyword>
<keyword evidence="1" id="KW-0812">Transmembrane</keyword>
<feature type="transmembrane region" description="Helical" evidence="1">
    <location>
        <begin position="114"/>
        <end position="139"/>
    </location>
</feature>
<accession>A0ABP7IUW0</accession>
<organism evidence="3 4">
    <name type="scientific">Nocardioides panacisoli</name>
    <dbReference type="NCBI Taxonomy" id="627624"/>
    <lineage>
        <taxon>Bacteria</taxon>
        <taxon>Bacillati</taxon>
        <taxon>Actinomycetota</taxon>
        <taxon>Actinomycetes</taxon>
        <taxon>Propionibacteriales</taxon>
        <taxon>Nocardioidaceae</taxon>
        <taxon>Nocardioides</taxon>
    </lineage>
</organism>
<dbReference type="SUPFAM" id="SSF46785">
    <property type="entry name" value="Winged helix' DNA-binding domain"/>
    <property type="match status" value="1"/>
</dbReference>
<dbReference type="EMBL" id="BAABAH010000012">
    <property type="protein sequence ID" value="GAA3827311.1"/>
    <property type="molecule type" value="Genomic_DNA"/>
</dbReference>
<reference evidence="4" key="1">
    <citation type="journal article" date="2019" name="Int. J. Syst. Evol. Microbiol.">
        <title>The Global Catalogue of Microorganisms (GCM) 10K type strain sequencing project: providing services to taxonomists for standard genome sequencing and annotation.</title>
        <authorList>
            <consortium name="The Broad Institute Genomics Platform"/>
            <consortium name="The Broad Institute Genome Sequencing Center for Infectious Disease"/>
            <person name="Wu L."/>
            <person name="Ma J."/>
        </authorList>
    </citation>
    <scope>NUCLEOTIDE SEQUENCE [LARGE SCALE GENOMIC DNA]</scope>
    <source>
        <strain evidence="4">JCM 16953</strain>
    </source>
</reference>
<dbReference type="Gene3D" id="1.10.10.10">
    <property type="entry name" value="Winged helix-like DNA-binding domain superfamily/Winged helix DNA-binding domain"/>
    <property type="match status" value="1"/>
</dbReference>
<dbReference type="InterPro" id="IPR036390">
    <property type="entry name" value="WH_DNA-bd_sf"/>
</dbReference>
<evidence type="ECO:0000313" key="4">
    <source>
        <dbReference type="Proteomes" id="UP001501821"/>
    </source>
</evidence>
<dbReference type="InterPro" id="IPR001845">
    <property type="entry name" value="HTH_ArsR_DNA-bd_dom"/>
</dbReference>
<keyword evidence="1" id="KW-1133">Transmembrane helix</keyword>
<dbReference type="InterPro" id="IPR036388">
    <property type="entry name" value="WH-like_DNA-bd_sf"/>
</dbReference>
<dbReference type="Pfam" id="PF01022">
    <property type="entry name" value="HTH_5"/>
    <property type="match status" value="1"/>
</dbReference>